<dbReference type="EMBL" id="JANPWB010000001">
    <property type="protein sequence ID" value="KAJ1217365.1"/>
    <property type="molecule type" value="Genomic_DNA"/>
</dbReference>
<evidence type="ECO:0000256" key="1">
    <source>
        <dbReference type="SAM" id="MobiDB-lite"/>
    </source>
</evidence>
<evidence type="ECO:0000313" key="2">
    <source>
        <dbReference type="EMBL" id="KAJ1217365.1"/>
    </source>
</evidence>
<sequence length="147" mass="15769">MSPGAINKRRRGREPGTRSRQTDGGSVLLPLNAWPAILDHAATENNQLCRSFRLSPPFYPVFPPVRALCVLVPVYPFLLPPSAPLPVLSPVPGMATLLLKRGGSTRVLPGASGLRPRVGTVRVSATVGSPPKDSGRLLLLLFRGRPH</sequence>
<evidence type="ECO:0000313" key="3">
    <source>
        <dbReference type="Proteomes" id="UP001066276"/>
    </source>
</evidence>
<proteinExistence type="predicted"/>
<name>A0AAV7WZC3_PLEWA</name>
<protein>
    <submittedName>
        <fullName evidence="2">Uncharacterized protein</fullName>
    </submittedName>
</protein>
<accession>A0AAV7WZC3</accession>
<feature type="region of interest" description="Disordered" evidence="1">
    <location>
        <begin position="1"/>
        <end position="26"/>
    </location>
</feature>
<dbReference type="Proteomes" id="UP001066276">
    <property type="component" value="Chromosome 1_1"/>
</dbReference>
<keyword evidence="3" id="KW-1185">Reference proteome</keyword>
<reference evidence="2" key="1">
    <citation type="journal article" date="2022" name="bioRxiv">
        <title>Sequencing and chromosome-scale assembly of the giantPleurodeles waltlgenome.</title>
        <authorList>
            <person name="Brown T."/>
            <person name="Elewa A."/>
            <person name="Iarovenko S."/>
            <person name="Subramanian E."/>
            <person name="Araus A.J."/>
            <person name="Petzold A."/>
            <person name="Susuki M."/>
            <person name="Suzuki K.-i.T."/>
            <person name="Hayashi T."/>
            <person name="Toyoda A."/>
            <person name="Oliveira C."/>
            <person name="Osipova E."/>
            <person name="Leigh N.D."/>
            <person name="Simon A."/>
            <person name="Yun M.H."/>
        </authorList>
    </citation>
    <scope>NUCLEOTIDE SEQUENCE</scope>
    <source>
        <strain evidence="2">20211129_DDA</strain>
        <tissue evidence="2">Liver</tissue>
    </source>
</reference>
<gene>
    <name evidence="2" type="ORF">NDU88_004959</name>
</gene>
<dbReference type="AlphaFoldDB" id="A0AAV7WZC3"/>
<comment type="caution">
    <text evidence="2">The sequence shown here is derived from an EMBL/GenBank/DDBJ whole genome shotgun (WGS) entry which is preliminary data.</text>
</comment>
<organism evidence="2 3">
    <name type="scientific">Pleurodeles waltl</name>
    <name type="common">Iberian ribbed newt</name>
    <dbReference type="NCBI Taxonomy" id="8319"/>
    <lineage>
        <taxon>Eukaryota</taxon>
        <taxon>Metazoa</taxon>
        <taxon>Chordata</taxon>
        <taxon>Craniata</taxon>
        <taxon>Vertebrata</taxon>
        <taxon>Euteleostomi</taxon>
        <taxon>Amphibia</taxon>
        <taxon>Batrachia</taxon>
        <taxon>Caudata</taxon>
        <taxon>Salamandroidea</taxon>
        <taxon>Salamandridae</taxon>
        <taxon>Pleurodelinae</taxon>
        <taxon>Pleurodeles</taxon>
    </lineage>
</organism>